<accession>A0A9P9DHG5</accession>
<evidence type="ECO:0000313" key="8">
    <source>
        <dbReference type="Proteomes" id="UP000700596"/>
    </source>
</evidence>
<dbReference type="GO" id="GO:0008677">
    <property type="term" value="F:2-dehydropantoate 2-reductase activity"/>
    <property type="evidence" value="ECO:0007669"/>
    <property type="project" value="UniProtKB-EC"/>
</dbReference>
<keyword evidence="3 4" id="KW-0560">Oxidoreductase</keyword>
<dbReference type="SUPFAM" id="SSF51735">
    <property type="entry name" value="NAD(P)-binding Rossmann-fold domains"/>
    <property type="match status" value="1"/>
</dbReference>
<dbReference type="InterPro" id="IPR051402">
    <property type="entry name" value="KPR-Related"/>
</dbReference>
<evidence type="ECO:0000256" key="3">
    <source>
        <dbReference type="ARBA" id="ARBA00023002"/>
    </source>
</evidence>
<dbReference type="Pfam" id="PF02558">
    <property type="entry name" value="ApbA"/>
    <property type="match status" value="1"/>
</dbReference>
<name>A0A9P9DHG5_9PLEO</name>
<feature type="domain" description="Ketopantoate reductase N-terminal" evidence="5">
    <location>
        <begin position="9"/>
        <end position="168"/>
    </location>
</feature>
<dbReference type="InterPro" id="IPR013332">
    <property type="entry name" value="KPR_N"/>
</dbReference>
<evidence type="ECO:0000259" key="6">
    <source>
        <dbReference type="Pfam" id="PF08546"/>
    </source>
</evidence>
<dbReference type="Proteomes" id="UP000700596">
    <property type="component" value="Unassembled WGS sequence"/>
</dbReference>
<dbReference type="GO" id="GO:0015940">
    <property type="term" value="P:pantothenate biosynthetic process"/>
    <property type="evidence" value="ECO:0007669"/>
    <property type="project" value="InterPro"/>
</dbReference>
<dbReference type="Pfam" id="PF08546">
    <property type="entry name" value="ApbA_C"/>
    <property type="match status" value="1"/>
</dbReference>
<keyword evidence="8" id="KW-1185">Reference proteome</keyword>
<evidence type="ECO:0000256" key="4">
    <source>
        <dbReference type="RuleBase" id="RU362068"/>
    </source>
</evidence>
<dbReference type="InterPro" id="IPR013328">
    <property type="entry name" value="6PGD_dom2"/>
</dbReference>
<dbReference type="GO" id="GO:0005737">
    <property type="term" value="C:cytoplasm"/>
    <property type="evidence" value="ECO:0007669"/>
    <property type="project" value="TreeGrafter"/>
</dbReference>
<dbReference type="EC" id="1.1.1.169" evidence="4"/>
<dbReference type="EMBL" id="JAGMWT010000012">
    <property type="protein sequence ID" value="KAH7119067.1"/>
    <property type="molecule type" value="Genomic_DNA"/>
</dbReference>
<protein>
    <recommendedName>
        <fullName evidence="4">2-dehydropantoate 2-reductase</fullName>
        <ecNumber evidence="4">1.1.1.169</ecNumber>
    </recommendedName>
    <alternativeName>
        <fullName evidence="4">Ketopantoate reductase</fullName>
    </alternativeName>
</protein>
<organism evidence="7 8">
    <name type="scientific">Dendryphion nanum</name>
    <dbReference type="NCBI Taxonomy" id="256645"/>
    <lineage>
        <taxon>Eukaryota</taxon>
        <taxon>Fungi</taxon>
        <taxon>Dikarya</taxon>
        <taxon>Ascomycota</taxon>
        <taxon>Pezizomycotina</taxon>
        <taxon>Dothideomycetes</taxon>
        <taxon>Pleosporomycetidae</taxon>
        <taxon>Pleosporales</taxon>
        <taxon>Torulaceae</taxon>
        <taxon>Dendryphion</taxon>
    </lineage>
</organism>
<dbReference type="NCBIfam" id="TIGR00745">
    <property type="entry name" value="apbA_panE"/>
    <property type="match status" value="1"/>
</dbReference>
<dbReference type="PANTHER" id="PTHR21708">
    <property type="entry name" value="PROBABLE 2-DEHYDROPANTOATE 2-REDUCTASE"/>
    <property type="match status" value="1"/>
</dbReference>
<gene>
    <name evidence="7" type="ORF">B0J11DRAFT_552305</name>
</gene>
<evidence type="ECO:0000256" key="2">
    <source>
        <dbReference type="ARBA" id="ARBA00022857"/>
    </source>
</evidence>
<comment type="catalytic activity">
    <reaction evidence="4">
        <text>(R)-pantoate + NADP(+) = 2-dehydropantoate + NADPH + H(+)</text>
        <dbReference type="Rhea" id="RHEA:16233"/>
        <dbReference type="ChEBI" id="CHEBI:11561"/>
        <dbReference type="ChEBI" id="CHEBI:15378"/>
        <dbReference type="ChEBI" id="CHEBI:15980"/>
        <dbReference type="ChEBI" id="CHEBI:57783"/>
        <dbReference type="ChEBI" id="CHEBI:58349"/>
        <dbReference type="EC" id="1.1.1.169"/>
    </reaction>
</comment>
<comment type="function">
    <text evidence="4">Catalyzes the NADPH-dependent reduction of ketopantoate into pantoic acid.</text>
</comment>
<reference evidence="7" key="1">
    <citation type="journal article" date="2021" name="Nat. Commun.">
        <title>Genetic determinants of endophytism in the Arabidopsis root mycobiome.</title>
        <authorList>
            <person name="Mesny F."/>
            <person name="Miyauchi S."/>
            <person name="Thiergart T."/>
            <person name="Pickel B."/>
            <person name="Atanasova L."/>
            <person name="Karlsson M."/>
            <person name="Huettel B."/>
            <person name="Barry K.W."/>
            <person name="Haridas S."/>
            <person name="Chen C."/>
            <person name="Bauer D."/>
            <person name="Andreopoulos W."/>
            <person name="Pangilinan J."/>
            <person name="LaButti K."/>
            <person name="Riley R."/>
            <person name="Lipzen A."/>
            <person name="Clum A."/>
            <person name="Drula E."/>
            <person name="Henrissat B."/>
            <person name="Kohler A."/>
            <person name="Grigoriev I.V."/>
            <person name="Martin F.M."/>
            <person name="Hacquard S."/>
        </authorList>
    </citation>
    <scope>NUCLEOTIDE SEQUENCE</scope>
    <source>
        <strain evidence="7">MPI-CAGE-CH-0243</strain>
    </source>
</reference>
<dbReference type="AlphaFoldDB" id="A0A9P9DHG5"/>
<feature type="domain" description="Ketopantoate reductase C-terminal" evidence="6">
    <location>
        <begin position="202"/>
        <end position="326"/>
    </location>
</feature>
<comment type="caution">
    <text evidence="7">The sequence shown here is derived from an EMBL/GenBank/DDBJ whole genome shotgun (WGS) entry which is preliminary data.</text>
</comment>
<dbReference type="PANTHER" id="PTHR21708:SF30">
    <property type="entry name" value="2-DEHYDROPANTOATE 2-REDUCTASE-RELATED"/>
    <property type="match status" value="1"/>
</dbReference>
<evidence type="ECO:0000256" key="1">
    <source>
        <dbReference type="ARBA" id="ARBA00007870"/>
    </source>
</evidence>
<dbReference type="InterPro" id="IPR013752">
    <property type="entry name" value="KPA_reductase"/>
</dbReference>
<keyword evidence="2 4" id="KW-0521">NADP</keyword>
<evidence type="ECO:0000313" key="7">
    <source>
        <dbReference type="EMBL" id="KAH7119067.1"/>
    </source>
</evidence>
<dbReference type="InterPro" id="IPR036291">
    <property type="entry name" value="NAD(P)-bd_dom_sf"/>
</dbReference>
<dbReference type="SUPFAM" id="SSF48179">
    <property type="entry name" value="6-phosphogluconate dehydrogenase C-terminal domain-like"/>
    <property type="match status" value="1"/>
</dbReference>
<proteinExistence type="inferred from homology"/>
<sequence length="347" mass="37739">MATNRKKSVLLIGGGAVGAVAAVNLEAGDLATVTVVLRSSFQLVTENGFTIESSDHGILRGWKPSHVRNRVPDIAQERIAPYDYIILATKNCPDIAPTIADLIRPALPSSNRHTTIVLLQNGLNIEKPIIDAYPNTIVLSGISFIGSVEKEPGSIVQDEPDRLAIGAFTHPNIDVSITEAKAQEFVEIYSKGGKTNCTYSKNVLYDRWRKLVFNACLNPICAITGLDTGRIRLANGAIEGLVRPAMKEIISAALANGVQLADSVVDTMINNDPLDLYLAPSMLADIQKGNYIEYINLLGEPLREGQSAGVAMPTVQTLFYLAQAIQWRTKEARGLVKIPPKRELERK</sequence>
<dbReference type="FunFam" id="1.10.1040.10:FF:000017">
    <property type="entry name" value="2-dehydropantoate 2-reductase"/>
    <property type="match status" value="1"/>
</dbReference>
<comment type="similarity">
    <text evidence="1 4">Belongs to the ketopantoate reductase family.</text>
</comment>
<dbReference type="Gene3D" id="1.10.1040.10">
    <property type="entry name" value="N-(1-d-carboxylethyl)-l-norvaline Dehydrogenase, domain 2"/>
    <property type="match status" value="1"/>
</dbReference>
<dbReference type="InterPro" id="IPR003710">
    <property type="entry name" value="ApbA"/>
</dbReference>
<dbReference type="OrthoDB" id="3609at2759"/>
<dbReference type="Gene3D" id="3.40.50.720">
    <property type="entry name" value="NAD(P)-binding Rossmann-like Domain"/>
    <property type="match status" value="1"/>
</dbReference>
<evidence type="ECO:0000259" key="5">
    <source>
        <dbReference type="Pfam" id="PF02558"/>
    </source>
</evidence>
<dbReference type="InterPro" id="IPR008927">
    <property type="entry name" value="6-PGluconate_DH-like_C_sf"/>
</dbReference>